<dbReference type="PANTHER" id="PTHR30349:SF90">
    <property type="entry name" value="TYROSINE RECOMBINASE XERD"/>
    <property type="match status" value="1"/>
</dbReference>
<keyword evidence="3" id="KW-0233">DNA recombination</keyword>
<dbReference type="EMBL" id="LANU01000002">
    <property type="protein sequence ID" value="KJV65678.1"/>
    <property type="molecule type" value="Genomic_DNA"/>
</dbReference>
<dbReference type="InterPro" id="IPR010998">
    <property type="entry name" value="Integrase_recombinase_N"/>
</dbReference>
<evidence type="ECO:0000256" key="3">
    <source>
        <dbReference type="ARBA" id="ARBA00023172"/>
    </source>
</evidence>
<dbReference type="InterPro" id="IPR002104">
    <property type="entry name" value="Integrase_catalytic"/>
</dbReference>
<dbReference type="InterPro" id="IPR013762">
    <property type="entry name" value="Integrase-like_cat_sf"/>
</dbReference>
<keyword evidence="2 4" id="KW-0238">DNA-binding</keyword>
<dbReference type="AlphaFoldDB" id="A0A0F3NC84"/>
<gene>
    <name evidence="7" type="ORF">EMUCRT_0629</name>
</gene>
<dbReference type="InterPro" id="IPR004107">
    <property type="entry name" value="Integrase_SAM-like_N"/>
</dbReference>
<dbReference type="NCBIfam" id="NF001399">
    <property type="entry name" value="PRK00283.1"/>
    <property type="match status" value="1"/>
</dbReference>
<dbReference type="GO" id="GO:0015074">
    <property type="term" value="P:DNA integration"/>
    <property type="evidence" value="ECO:0007669"/>
    <property type="project" value="UniProtKB-KW"/>
</dbReference>
<comment type="caution">
    <text evidence="7">The sequence shown here is derived from an EMBL/GenBank/DDBJ whole genome shotgun (WGS) entry which is preliminary data.</text>
</comment>
<evidence type="ECO:0000256" key="2">
    <source>
        <dbReference type="ARBA" id="ARBA00023125"/>
    </source>
</evidence>
<proteinExistence type="predicted"/>
<dbReference type="Proteomes" id="UP000033546">
    <property type="component" value="Unassembled WGS sequence"/>
</dbReference>
<dbReference type="PROSITE" id="PS51900">
    <property type="entry name" value="CB"/>
    <property type="match status" value="1"/>
</dbReference>
<evidence type="ECO:0000313" key="7">
    <source>
        <dbReference type="EMBL" id="KJV65678.1"/>
    </source>
</evidence>
<organism evidence="7 8">
    <name type="scientific">Ehrlichia cf. muris str. EmCRT</name>
    <dbReference type="NCBI Taxonomy" id="1359167"/>
    <lineage>
        <taxon>Bacteria</taxon>
        <taxon>Pseudomonadati</taxon>
        <taxon>Pseudomonadota</taxon>
        <taxon>Alphaproteobacteria</taxon>
        <taxon>Rickettsiales</taxon>
        <taxon>Anaplasmataceae</taxon>
        <taxon>Ehrlichia</taxon>
    </lineage>
</organism>
<dbReference type="PROSITE" id="PS51898">
    <property type="entry name" value="TYR_RECOMBINASE"/>
    <property type="match status" value="1"/>
</dbReference>
<dbReference type="InterPro" id="IPR044068">
    <property type="entry name" value="CB"/>
</dbReference>
<accession>A0A0F3NC84</accession>
<dbReference type="Pfam" id="PF02899">
    <property type="entry name" value="Phage_int_SAM_1"/>
    <property type="match status" value="1"/>
</dbReference>
<dbReference type="Gene3D" id="1.10.443.10">
    <property type="entry name" value="Intergrase catalytic core"/>
    <property type="match status" value="1"/>
</dbReference>
<evidence type="ECO:0000256" key="4">
    <source>
        <dbReference type="PROSITE-ProRule" id="PRU01248"/>
    </source>
</evidence>
<sequence length="309" mass="35623">MDNQKYVNIFLEAITAEKHISHNTYQSYKTDLFGLCEFIDRDNLLLTDTNINELQNYVRFLYEKGYKANTVSRKISAIKNLYRFLYKDNIIENDPTLYLDFPKLSRSLPKALSFEEVSTLLDVAALDVSPDGRRVNAIVNILYSSGMRISELVCLKFREVKEALDHGNTEICHMKIQGKGKRERIILLNLFAVTSIQKYMEVYECFVPKRCKLSQWLFPGTKFDNHVTRQRVGQLLKDLAVSAGIDATRMSPHKLRHSFATHLLNNGSNIIFIQKMLGHANLTTTQIYTHIASEKLKNVLLEFHPLSDK</sequence>
<dbReference type="SUPFAM" id="SSF56349">
    <property type="entry name" value="DNA breaking-rejoining enzymes"/>
    <property type="match status" value="1"/>
</dbReference>
<protein>
    <submittedName>
        <fullName evidence="7">Phage integrase family protein</fullName>
    </submittedName>
</protein>
<dbReference type="PATRIC" id="fig|1359167.3.peg.608"/>
<evidence type="ECO:0000259" key="6">
    <source>
        <dbReference type="PROSITE" id="PS51900"/>
    </source>
</evidence>
<dbReference type="PANTHER" id="PTHR30349">
    <property type="entry name" value="PHAGE INTEGRASE-RELATED"/>
    <property type="match status" value="1"/>
</dbReference>
<dbReference type="GO" id="GO:0006310">
    <property type="term" value="P:DNA recombination"/>
    <property type="evidence" value="ECO:0007669"/>
    <property type="project" value="UniProtKB-KW"/>
</dbReference>
<dbReference type="InterPro" id="IPR050090">
    <property type="entry name" value="Tyrosine_recombinase_XerCD"/>
</dbReference>
<reference evidence="7 8" key="1">
    <citation type="submission" date="2015-02" db="EMBL/GenBank/DDBJ databases">
        <title>Genome Sequencing of Rickettsiales.</title>
        <authorList>
            <person name="Daugherty S.C."/>
            <person name="Su Q."/>
            <person name="Abolude K."/>
            <person name="Beier-Sexton M."/>
            <person name="Carlyon J.A."/>
            <person name="Carter R."/>
            <person name="Day N.P."/>
            <person name="Dumler S.J."/>
            <person name="Dyachenko V."/>
            <person name="Godinez A."/>
            <person name="Kurtti T.J."/>
            <person name="Lichay M."/>
            <person name="Mullins K.E."/>
            <person name="Ott S."/>
            <person name="Pappas-Brown V."/>
            <person name="Paris D.H."/>
            <person name="Patel P."/>
            <person name="Richards A.L."/>
            <person name="Sadzewicz L."/>
            <person name="Sears K."/>
            <person name="Seidman D."/>
            <person name="Sengamalay N."/>
            <person name="Stenos J."/>
            <person name="Tallon L.J."/>
            <person name="Vincent G."/>
            <person name="Fraser C.M."/>
            <person name="Munderloh U."/>
            <person name="Dunning-Hotopp J.C."/>
        </authorList>
    </citation>
    <scope>NUCLEOTIDE SEQUENCE [LARGE SCALE GENOMIC DNA]</scope>
    <source>
        <strain evidence="7 8">EmCRT</strain>
    </source>
</reference>
<dbReference type="RefSeq" id="WP_045804929.1">
    <property type="nucleotide sequence ID" value="NZ_LANU01000002.1"/>
</dbReference>
<keyword evidence="1" id="KW-0229">DNA integration</keyword>
<evidence type="ECO:0000259" key="5">
    <source>
        <dbReference type="PROSITE" id="PS51898"/>
    </source>
</evidence>
<dbReference type="Pfam" id="PF00589">
    <property type="entry name" value="Phage_integrase"/>
    <property type="match status" value="1"/>
</dbReference>
<feature type="domain" description="Core-binding (CB)" evidence="6">
    <location>
        <begin position="1"/>
        <end position="86"/>
    </location>
</feature>
<feature type="domain" description="Tyr recombinase" evidence="5">
    <location>
        <begin position="107"/>
        <end position="301"/>
    </location>
</feature>
<dbReference type="Gene3D" id="1.10.150.130">
    <property type="match status" value="1"/>
</dbReference>
<evidence type="ECO:0000313" key="8">
    <source>
        <dbReference type="Proteomes" id="UP000033546"/>
    </source>
</evidence>
<evidence type="ECO:0000256" key="1">
    <source>
        <dbReference type="ARBA" id="ARBA00022908"/>
    </source>
</evidence>
<dbReference type="InterPro" id="IPR011010">
    <property type="entry name" value="DNA_brk_join_enz"/>
</dbReference>
<name>A0A0F3NC84_9RICK</name>
<dbReference type="GO" id="GO:0003677">
    <property type="term" value="F:DNA binding"/>
    <property type="evidence" value="ECO:0007669"/>
    <property type="project" value="UniProtKB-UniRule"/>
</dbReference>